<accession>A0ABT8WN29</accession>
<dbReference type="RefSeq" id="WP_303301704.1">
    <property type="nucleotide sequence ID" value="NZ_BAABDA010000050.1"/>
</dbReference>
<evidence type="ECO:0000313" key="2">
    <source>
        <dbReference type="Proteomes" id="UP001176806"/>
    </source>
</evidence>
<organism evidence="1 2">
    <name type="scientific">Flavivirga jejuensis</name>
    <dbReference type="NCBI Taxonomy" id="870487"/>
    <lineage>
        <taxon>Bacteria</taxon>
        <taxon>Pseudomonadati</taxon>
        <taxon>Bacteroidota</taxon>
        <taxon>Flavobacteriia</taxon>
        <taxon>Flavobacteriales</taxon>
        <taxon>Flavobacteriaceae</taxon>
        <taxon>Flavivirga</taxon>
    </lineage>
</organism>
<reference evidence="1" key="1">
    <citation type="submission" date="2023-07" db="EMBL/GenBank/DDBJ databases">
        <title>Two novel species in the genus Flavivirga.</title>
        <authorList>
            <person name="Kwon K."/>
        </authorList>
    </citation>
    <scope>NUCLEOTIDE SEQUENCE</scope>
    <source>
        <strain evidence="1">KACC 14158</strain>
    </source>
</reference>
<sequence length="130" mass="15388">MDSLNKIKREHNQIKNNSFPPLRFKKFQMDLDATGVHILISANFLKRGNYKVTVQNRRLLLKIKQPKNTFYFKSNSSPFEANEKDMDFDILLPNKQYQFINSILFQNNTLQIHLTKKNNAKNTMEFFEAS</sequence>
<comment type="caution">
    <text evidence="1">The sequence shown here is derived from an EMBL/GenBank/DDBJ whole genome shotgun (WGS) entry which is preliminary data.</text>
</comment>
<name>A0ABT8WN29_9FLAO</name>
<keyword evidence="2" id="KW-1185">Reference proteome</keyword>
<protein>
    <submittedName>
        <fullName evidence="1">Uncharacterized protein</fullName>
    </submittedName>
</protein>
<evidence type="ECO:0000313" key="1">
    <source>
        <dbReference type="EMBL" id="MDO5974568.1"/>
    </source>
</evidence>
<proteinExistence type="predicted"/>
<dbReference type="Proteomes" id="UP001176806">
    <property type="component" value="Unassembled WGS sequence"/>
</dbReference>
<gene>
    <name evidence="1" type="ORF">Q4Q40_10265</name>
</gene>
<dbReference type="EMBL" id="JAUOEL010000003">
    <property type="protein sequence ID" value="MDO5974568.1"/>
    <property type="molecule type" value="Genomic_DNA"/>
</dbReference>